<protein>
    <submittedName>
        <fullName evidence="1">Tail assembly protein</fullName>
    </submittedName>
</protein>
<accession>A0A3S5YDX3</accession>
<dbReference type="PANTHER" id="PTHR34413">
    <property type="entry name" value="PROPHAGE TAIL FIBER ASSEMBLY PROTEIN HOMOLOG TFAE-RELATED-RELATED"/>
    <property type="match status" value="1"/>
</dbReference>
<comment type="caution">
    <text evidence="1">The sequence shown here is derived from an EMBL/GenBank/DDBJ whole genome shotgun (WGS) entry which is preliminary data.</text>
</comment>
<dbReference type="InterPro" id="IPR003458">
    <property type="entry name" value="Phage_T4_Gp38_tail_assem"/>
</dbReference>
<name>A0A3S5YDX3_SALER</name>
<sequence>MNNAILNDDLIAVQAGNIVVYNYDGETREYISESTEYLAVGVGIPANSCLDAPGAHKAGYAIRRSENLSSWEYAPDHRGETVYSTDTGNTEEITALGDYPKNTTTIAPLTPYDKWDGEKWVTDTEAQHRAAVEAAETKRQSLADAAMASISLIQLKLRAGRKLTQAETTRLNAVLDYIDTLNAMDINMAPDINLPEIPLAAASCI</sequence>
<dbReference type="AlphaFoldDB" id="A0A3S5YDX3"/>
<dbReference type="PANTHER" id="PTHR34413:SF2">
    <property type="entry name" value="PROPHAGE TAIL FIBER ASSEMBLY PROTEIN HOMOLOG TFAE-RELATED"/>
    <property type="match status" value="1"/>
</dbReference>
<dbReference type="Pfam" id="PF02413">
    <property type="entry name" value="Caudo_TAP"/>
    <property type="match status" value="1"/>
</dbReference>
<reference evidence="1" key="1">
    <citation type="submission" date="2013-09" db="EMBL/GenBank/DDBJ databases">
        <title>Salmonella enterica subsp. IIIa serovar 18:z4:z23:-.</title>
        <authorList>
            <person name="Chen Y."/>
            <person name="Li C."/>
            <person name="Mcdermott P."/>
            <person name="Zhao S."/>
        </authorList>
    </citation>
    <scope>NUCLEOTIDE SEQUENCE [LARGE SCALE GENOMIC DNA]</scope>
    <source>
        <strain evidence="1">N26626</strain>
    </source>
</reference>
<dbReference type="OrthoDB" id="8596093at2"/>
<dbReference type="EMBL" id="AWRC01000084">
    <property type="protein sequence ID" value="OLV92928.1"/>
    <property type="molecule type" value="Genomic_DNA"/>
</dbReference>
<dbReference type="InterPro" id="IPR051220">
    <property type="entry name" value="TFA_Chaperone"/>
</dbReference>
<evidence type="ECO:0000313" key="1">
    <source>
        <dbReference type="EMBL" id="OLV92928.1"/>
    </source>
</evidence>
<dbReference type="Proteomes" id="UP000868500">
    <property type="component" value="Unassembled WGS sequence"/>
</dbReference>
<organism evidence="1">
    <name type="scientific">Salmonella enterica subsp. arizonae serovar 18:z4,z23:- str. CVM N26626</name>
    <dbReference type="NCBI Taxonomy" id="1395119"/>
    <lineage>
        <taxon>Bacteria</taxon>
        <taxon>Pseudomonadati</taxon>
        <taxon>Pseudomonadota</taxon>
        <taxon>Gammaproteobacteria</taxon>
        <taxon>Enterobacterales</taxon>
        <taxon>Enterobacteriaceae</taxon>
        <taxon>Salmonella</taxon>
    </lineage>
</organism>
<gene>
    <name evidence="1" type="ORF">P298_22600</name>
</gene>
<proteinExistence type="predicted"/>